<dbReference type="InterPro" id="IPR015943">
    <property type="entry name" value="WD40/YVTN_repeat-like_dom_sf"/>
</dbReference>
<sequence length="122" mass="13265">MAAQEEWCFEEEGCLQFSGRPISVTFSPTSNCFICTLEDGTIEVVDARSSLRLKHTAPAGNSDPLQCRFCPEVEKLFITNGSVSGLRKDLNGVLLLDSILQPPVKGSCSEPVVLEFTLPDVS</sequence>
<keyword evidence="2" id="KW-1185">Reference proteome</keyword>
<feature type="non-terminal residue" evidence="1">
    <location>
        <position position="122"/>
    </location>
</feature>
<evidence type="ECO:0000313" key="2">
    <source>
        <dbReference type="Proteomes" id="UP001159405"/>
    </source>
</evidence>
<proteinExistence type="predicted"/>
<reference evidence="1 2" key="1">
    <citation type="submission" date="2022-05" db="EMBL/GenBank/DDBJ databases">
        <authorList>
            <consortium name="Genoscope - CEA"/>
            <person name="William W."/>
        </authorList>
    </citation>
    <scope>NUCLEOTIDE SEQUENCE [LARGE SCALE GENOMIC DNA]</scope>
</reference>
<dbReference type="Proteomes" id="UP001159405">
    <property type="component" value="Unassembled WGS sequence"/>
</dbReference>
<gene>
    <name evidence="1" type="ORF">PLOB_00047288</name>
</gene>
<dbReference type="Gene3D" id="2.130.10.10">
    <property type="entry name" value="YVTN repeat-like/Quinoprotein amine dehydrogenase"/>
    <property type="match status" value="1"/>
</dbReference>
<accession>A0ABN8PTP4</accession>
<name>A0ABN8PTP4_9CNID</name>
<protein>
    <submittedName>
        <fullName evidence="1">Uncharacterized protein</fullName>
    </submittedName>
</protein>
<dbReference type="SUPFAM" id="SSF50978">
    <property type="entry name" value="WD40 repeat-like"/>
    <property type="match status" value="1"/>
</dbReference>
<organism evidence="1 2">
    <name type="scientific">Porites lobata</name>
    <dbReference type="NCBI Taxonomy" id="104759"/>
    <lineage>
        <taxon>Eukaryota</taxon>
        <taxon>Metazoa</taxon>
        <taxon>Cnidaria</taxon>
        <taxon>Anthozoa</taxon>
        <taxon>Hexacorallia</taxon>
        <taxon>Scleractinia</taxon>
        <taxon>Fungiina</taxon>
        <taxon>Poritidae</taxon>
        <taxon>Porites</taxon>
    </lineage>
</organism>
<dbReference type="InterPro" id="IPR036322">
    <property type="entry name" value="WD40_repeat_dom_sf"/>
</dbReference>
<dbReference type="EMBL" id="CALNXK010000088">
    <property type="protein sequence ID" value="CAH3150168.1"/>
    <property type="molecule type" value="Genomic_DNA"/>
</dbReference>
<evidence type="ECO:0000313" key="1">
    <source>
        <dbReference type="EMBL" id="CAH3150168.1"/>
    </source>
</evidence>
<comment type="caution">
    <text evidence="1">The sequence shown here is derived from an EMBL/GenBank/DDBJ whole genome shotgun (WGS) entry which is preliminary data.</text>
</comment>